<comment type="caution">
    <text evidence="2">The sequence shown here is derived from an EMBL/GenBank/DDBJ whole genome shotgun (WGS) entry which is preliminary data.</text>
</comment>
<evidence type="ECO:0000256" key="1">
    <source>
        <dbReference type="SAM" id="Phobius"/>
    </source>
</evidence>
<dbReference type="EMBL" id="JACXAF010000012">
    <property type="protein sequence ID" value="MBD1389824.1"/>
    <property type="molecule type" value="Genomic_DNA"/>
</dbReference>
<evidence type="ECO:0000313" key="2">
    <source>
        <dbReference type="EMBL" id="MBD1389824.1"/>
    </source>
</evidence>
<dbReference type="AlphaFoldDB" id="A0A8J6QSC1"/>
<keyword evidence="1" id="KW-1133">Transmembrane helix</keyword>
<protein>
    <submittedName>
        <fullName evidence="2">Uncharacterized protein</fullName>
    </submittedName>
</protein>
<name>A0A8J6QSC1_9GAMM</name>
<keyword evidence="3" id="KW-1185">Reference proteome</keyword>
<dbReference type="Proteomes" id="UP000638014">
    <property type="component" value="Unassembled WGS sequence"/>
</dbReference>
<proteinExistence type="predicted"/>
<keyword evidence="1" id="KW-0812">Transmembrane</keyword>
<dbReference type="RefSeq" id="WP_191144920.1">
    <property type="nucleotide sequence ID" value="NZ_JACXAF010000012.1"/>
</dbReference>
<accession>A0A8J6QSC1</accession>
<reference evidence="2" key="1">
    <citation type="submission" date="2020-09" db="EMBL/GenBank/DDBJ databases">
        <title>A novel bacterium of genus Neiella, isolated from South China Sea.</title>
        <authorList>
            <person name="Huang H."/>
            <person name="Mo K."/>
            <person name="Hu Y."/>
        </authorList>
    </citation>
    <scope>NUCLEOTIDE SEQUENCE</scope>
    <source>
        <strain evidence="2">HB171785</strain>
    </source>
</reference>
<keyword evidence="1" id="KW-0472">Membrane</keyword>
<feature type="transmembrane region" description="Helical" evidence="1">
    <location>
        <begin position="59"/>
        <end position="76"/>
    </location>
</feature>
<dbReference type="Pfam" id="PF19667">
    <property type="entry name" value="DUF6170"/>
    <property type="match status" value="1"/>
</dbReference>
<organism evidence="2 3">
    <name type="scientific">Neiella litorisoli</name>
    <dbReference type="NCBI Taxonomy" id="2771431"/>
    <lineage>
        <taxon>Bacteria</taxon>
        <taxon>Pseudomonadati</taxon>
        <taxon>Pseudomonadota</taxon>
        <taxon>Gammaproteobacteria</taxon>
        <taxon>Alteromonadales</taxon>
        <taxon>Echinimonadaceae</taxon>
        <taxon>Neiella</taxon>
    </lineage>
</organism>
<sequence>MPLSLNRVKQLEKYRPLERVAILNLALKRLTPPQKASLNIIKLLLFVPPFFLLAQLGPFLALAGVIVVLLAFSLLARPIHILFASRHWQAAISAYEKSQANTDGD</sequence>
<dbReference type="InterPro" id="IPR046168">
    <property type="entry name" value="DUF6170"/>
</dbReference>
<evidence type="ECO:0000313" key="3">
    <source>
        <dbReference type="Proteomes" id="UP000638014"/>
    </source>
</evidence>
<gene>
    <name evidence="2" type="ORF">IC617_10330</name>
</gene>